<proteinExistence type="predicted"/>
<accession>A0A9N7NC09</accession>
<feature type="region of interest" description="Disordered" evidence="1">
    <location>
        <begin position="22"/>
        <end position="55"/>
    </location>
</feature>
<comment type="caution">
    <text evidence="2">The sequence shown here is derived from an EMBL/GenBank/DDBJ whole genome shotgun (WGS) entry which is preliminary data.</text>
</comment>
<feature type="region of interest" description="Disordered" evidence="1">
    <location>
        <begin position="71"/>
        <end position="104"/>
    </location>
</feature>
<sequence>MEPRFPQPIKYSVHKSVTTKVFPPRSENQTPRLVRISVTDGDATDSSDDDEGGACRRVRTHVTEVRLVRASFSEKAKKRGPPAAAEPPAEERRYRGVRRRPWGKDECSLSGYFNLRVPSPLILDEMRWKEEDLGDGVYDDLNLGGEFGQVDLGGDFDWDVDQFFDDPISF</sequence>
<evidence type="ECO:0000313" key="2">
    <source>
        <dbReference type="EMBL" id="CAA0831362.1"/>
    </source>
</evidence>
<dbReference type="AlphaFoldDB" id="A0A9N7NC09"/>
<dbReference type="OrthoDB" id="610645at2759"/>
<evidence type="ECO:0000313" key="3">
    <source>
        <dbReference type="Proteomes" id="UP001153555"/>
    </source>
</evidence>
<reference evidence="2" key="1">
    <citation type="submission" date="2019-12" db="EMBL/GenBank/DDBJ databases">
        <authorList>
            <person name="Scholes J."/>
        </authorList>
    </citation>
    <scope>NUCLEOTIDE SEQUENCE</scope>
</reference>
<feature type="compositionally biased region" description="Acidic residues" evidence="1">
    <location>
        <begin position="42"/>
        <end position="52"/>
    </location>
</feature>
<protein>
    <submittedName>
        <fullName evidence="2">Ethylene-responsive transcription factor CRF4</fullName>
    </submittedName>
</protein>
<name>A0A9N7NC09_STRHE</name>
<organism evidence="2 3">
    <name type="scientific">Striga hermonthica</name>
    <name type="common">Purple witchweed</name>
    <name type="synonym">Buchnera hermonthica</name>
    <dbReference type="NCBI Taxonomy" id="68872"/>
    <lineage>
        <taxon>Eukaryota</taxon>
        <taxon>Viridiplantae</taxon>
        <taxon>Streptophyta</taxon>
        <taxon>Embryophyta</taxon>
        <taxon>Tracheophyta</taxon>
        <taxon>Spermatophyta</taxon>
        <taxon>Magnoliopsida</taxon>
        <taxon>eudicotyledons</taxon>
        <taxon>Gunneridae</taxon>
        <taxon>Pentapetalae</taxon>
        <taxon>asterids</taxon>
        <taxon>lamiids</taxon>
        <taxon>Lamiales</taxon>
        <taxon>Orobanchaceae</taxon>
        <taxon>Buchnereae</taxon>
        <taxon>Striga</taxon>
    </lineage>
</organism>
<evidence type="ECO:0000256" key="1">
    <source>
        <dbReference type="SAM" id="MobiDB-lite"/>
    </source>
</evidence>
<keyword evidence="3" id="KW-1185">Reference proteome</keyword>
<dbReference type="Proteomes" id="UP001153555">
    <property type="component" value="Unassembled WGS sequence"/>
</dbReference>
<dbReference type="EMBL" id="CACSLK010027832">
    <property type="protein sequence ID" value="CAA0831362.1"/>
    <property type="molecule type" value="Genomic_DNA"/>
</dbReference>
<gene>
    <name evidence="2" type="ORF">SHERM_26711</name>
</gene>